<keyword evidence="1 2" id="KW-0238">DNA-binding</keyword>
<name>A0A5P5ZCK3_LACRH</name>
<evidence type="ECO:0000313" key="4">
    <source>
        <dbReference type="EMBL" id="NVO88736.1"/>
    </source>
</evidence>
<dbReference type="Pfam" id="PF00440">
    <property type="entry name" value="TetR_N"/>
    <property type="match status" value="1"/>
</dbReference>
<evidence type="ECO:0000313" key="6">
    <source>
        <dbReference type="Proteomes" id="UP000189067"/>
    </source>
</evidence>
<gene>
    <name evidence="5" type="ORF">BWR10_07470</name>
    <name evidence="4" type="ORF">HWN39_09480</name>
</gene>
<dbReference type="PROSITE" id="PS50977">
    <property type="entry name" value="HTH_TETR_2"/>
    <property type="match status" value="1"/>
</dbReference>
<reference evidence="4 7" key="2">
    <citation type="submission" date="2020-06" db="EMBL/GenBank/DDBJ databases">
        <title>Lactobacillus rhamnosus QC,genome.</title>
        <authorList>
            <person name="Yi H."/>
            <person name="Jin M."/>
        </authorList>
    </citation>
    <scope>NUCLEOTIDE SEQUENCE [LARGE SCALE GENOMIC DNA]</scope>
    <source>
        <strain evidence="4 7">QC</strain>
    </source>
</reference>
<feature type="DNA-binding region" description="H-T-H motif" evidence="2">
    <location>
        <begin position="29"/>
        <end position="48"/>
    </location>
</feature>
<dbReference type="Proteomes" id="UP000542889">
    <property type="component" value="Unassembled WGS sequence"/>
</dbReference>
<feature type="domain" description="HTH tetR-type" evidence="3">
    <location>
        <begin position="6"/>
        <end position="66"/>
    </location>
</feature>
<reference evidence="5 6" key="1">
    <citation type="submission" date="2017-01" db="EMBL/GenBank/DDBJ databases">
        <title>In silico prediction, in vitro antibacterial spectrum and physicochemical properties of a putative bacteriocin produced by Lactobacillus rhamnosus strain L156.4.</title>
        <authorList>
            <person name="Silveira A.M."/>
            <person name="Monteiro A.S."/>
            <person name="Santos V.L."/>
            <person name="Nicoli J.R."/>
            <person name="Azevedo V."/>
            <person name="Soares S.C."/>
            <person name="Castro-Oliveira L."/>
            <person name="Dias-Souza M.V."/>
            <person name="Nardi R.M."/>
        </authorList>
    </citation>
    <scope>NUCLEOTIDE SEQUENCE [LARGE SCALE GENOMIC DNA]</scope>
    <source>
        <strain evidence="5 6">L156.4</strain>
    </source>
</reference>
<evidence type="ECO:0000313" key="7">
    <source>
        <dbReference type="Proteomes" id="UP000542889"/>
    </source>
</evidence>
<dbReference type="Proteomes" id="UP000189067">
    <property type="component" value="Unassembled WGS sequence"/>
</dbReference>
<dbReference type="InterPro" id="IPR001647">
    <property type="entry name" value="HTH_TetR"/>
</dbReference>
<dbReference type="RefSeq" id="WP_005687689.1">
    <property type="nucleotide sequence ID" value="NZ_BSWG01000082.1"/>
</dbReference>
<evidence type="ECO:0000259" key="3">
    <source>
        <dbReference type="PROSITE" id="PS50977"/>
    </source>
</evidence>
<dbReference type="Gene3D" id="1.10.357.10">
    <property type="entry name" value="Tetracycline Repressor, domain 2"/>
    <property type="match status" value="1"/>
</dbReference>
<accession>A0A5P5ZCK3</accession>
<dbReference type="SUPFAM" id="SSF46689">
    <property type="entry name" value="Homeodomain-like"/>
    <property type="match status" value="1"/>
</dbReference>
<dbReference type="EMBL" id="MTJY01000029">
    <property type="protein sequence ID" value="ONN74868.1"/>
    <property type="molecule type" value="Genomic_DNA"/>
</dbReference>
<evidence type="ECO:0000313" key="5">
    <source>
        <dbReference type="EMBL" id="ONN74868.1"/>
    </source>
</evidence>
<dbReference type="PANTHER" id="PTHR43479:SF11">
    <property type="entry name" value="ACREF_ENVCD OPERON REPRESSOR-RELATED"/>
    <property type="match status" value="1"/>
</dbReference>
<proteinExistence type="predicted"/>
<evidence type="ECO:0000256" key="2">
    <source>
        <dbReference type="PROSITE-ProRule" id="PRU00335"/>
    </source>
</evidence>
<dbReference type="PANTHER" id="PTHR43479">
    <property type="entry name" value="ACREF/ENVCD OPERON REPRESSOR-RELATED"/>
    <property type="match status" value="1"/>
</dbReference>
<dbReference type="AlphaFoldDB" id="A0A5P5ZCK3"/>
<dbReference type="GO" id="GO:0003677">
    <property type="term" value="F:DNA binding"/>
    <property type="evidence" value="ECO:0007669"/>
    <property type="project" value="UniProtKB-UniRule"/>
</dbReference>
<comment type="caution">
    <text evidence="4">The sequence shown here is derived from an EMBL/GenBank/DDBJ whole genome shotgun (WGS) entry which is preliminary data.</text>
</comment>
<dbReference type="InterPro" id="IPR050624">
    <property type="entry name" value="HTH-type_Tx_Regulator"/>
</dbReference>
<sequence length="185" mass="21349">MADRKIDTDQRIMEKAISMITEHGEKSLSLRKLAKGIGLTTGAFYTHFSTKEELLQAVTVLLSRQEQSRMAKKLQTVREPEEQLLTVASILLRQFKNEPNLMHFLFFNPIARNVLKVDSGEFAFYDQMMQMVEAVIQKRHLSVQPKDLFIQLWAFIQGYGLLLDSDVTEYDAVLVRETLLRLLEA</sequence>
<dbReference type="EMBL" id="JABXWP010000013">
    <property type="protein sequence ID" value="NVO88736.1"/>
    <property type="molecule type" value="Genomic_DNA"/>
</dbReference>
<evidence type="ECO:0000256" key="1">
    <source>
        <dbReference type="ARBA" id="ARBA00023125"/>
    </source>
</evidence>
<dbReference type="PRINTS" id="PR00455">
    <property type="entry name" value="HTHTETR"/>
</dbReference>
<organism evidence="4 7">
    <name type="scientific">Lacticaseibacillus rhamnosus</name>
    <name type="common">Lactobacillus rhamnosus</name>
    <dbReference type="NCBI Taxonomy" id="47715"/>
    <lineage>
        <taxon>Bacteria</taxon>
        <taxon>Bacillati</taxon>
        <taxon>Bacillota</taxon>
        <taxon>Bacilli</taxon>
        <taxon>Lactobacillales</taxon>
        <taxon>Lactobacillaceae</taxon>
        <taxon>Lacticaseibacillus</taxon>
    </lineage>
</organism>
<dbReference type="InterPro" id="IPR009057">
    <property type="entry name" value="Homeodomain-like_sf"/>
</dbReference>
<protein>
    <submittedName>
        <fullName evidence="5">TetR family transcriptional regulator</fullName>
    </submittedName>
    <submittedName>
        <fullName evidence="4">TetR/AcrR family transcriptional regulator</fullName>
    </submittedName>
</protein>